<organism evidence="1 2">
    <name type="scientific">Meishania litoralis</name>
    <dbReference type="NCBI Taxonomy" id="3434685"/>
    <lineage>
        <taxon>Bacteria</taxon>
        <taxon>Pseudomonadati</taxon>
        <taxon>Bacteroidota</taxon>
        <taxon>Flavobacteriia</taxon>
        <taxon>Flavobacteriales</taxon>
        <taxon>Flavobacteriaceae</taxon>
        <taxon>Meishania</taxon>
    </lineage>
</organism>
<name>A0ACC7LG08_9FLAO</name>
<accession>A0ACC7LG08</accession>
<evidence type="ECO:0000313" key="1">
    <source>
        <dbReference type="EMBL" id="MFH6602407.1"/>
    </source>
</evidence>
<dbReference type="Proteomes" id="UP001595191">
    <property type="component" value="Unassembled WGS sequence"/>
</dbReference>
<sequence>MASNKKYWKSEAELNPNDSIVETLRQNEFVEEIPVDQFLGDKETLDSSQTNRRDFLKYVGFSTAAAAMAACEGPVVKSIPYVVQPETIVPGVSNYYATTIANGFDFASILVKTREGRPIKIENNTDAKVGGNANARVQASVLSLYDSTRLQGPVANGEPVDWDALDATVKAQLATAKNSGKQIAVLTPTYASPSTERLISEFKETYVNVNHVVYDAISEDAALTAFENRYGQRAMADYDFEKAETIVSFGADFLGDWQGGGYDSGYSKGRIPKNGKMSRHVQFEANMSLTGANADKRVPLTPMQQKVALAKLYATLNGTSIGGELPDYAQRAVDNAAADIRKNTSAAVVVTGLDDVDAQSVVLAINEMLGSKAFDTVAPRYTRQGNVDAVNQLIADMKAGKVGVLLMDGVNPMYSLPNTADFKEGLDKVALSVSFTANWNETTEVTTYAAASNHYLESWGDAQFKKGYYSLAQPVIRELFDTRQFQGALLKWMDRGQTYYDYIKETWNTNILNGGSWNQALQDGVFVSAGEAMVLEGETADPAISTAVVGDKEVGSESEEVAETAAVPIASAVRNLSNATSGGGMELTLYSKVGMGDGQQAGNPWLQEFPDPITRVSWDNYVTVSKADAEKLGLENFNVANGGLNGSYAKLTVNGVSIDKVPVIVQPGQANGSVGLSFGYGKKVGMKSEMQTGVNAYALYQDFNASQTVTLEKSFGEHEFACVQLHNTLMGRGDIIKETTLEVFNTRNHAEWNPVPQVSLNHQEVPATTVDLWDSFDRSIGHHFNLSIDLNACTGCGACVIACHAENNVPVVGKEEVRKSRDMHWLRIDRYYSSQDTFEEDDTKKEELDGLWGEKGSLGGFGEMESPSANPQVAFQPVMCQHCNHAPCETVCPVAATSHSRQGQNHMAYNRCVGTRYCANNCPYKVRRFNWFLYNNNDEFDYYMNNDLGKMVINPDVNVRSRGVMEKCSMCIQKTQKTILDAKRDGRSIKDGEFQTACSAACGSGAMVFGDVNDEDSKVAELKKSDRMYHLLEHIGTKPNVFYHVKVRNTNEA</sequence>
<reference evidence="1" key="1">
    <citation type="submission" date="2024-09" db="EMBL/GenBank/DDBJ databases">
        <authorList>
            <person name="Liu J."/>
        </authorList>
    </citation>
    <scope>NUCLEOTIDE SEQUENCE</scope>
    <source>
        <strain evidence="1">NBU2967</strain>
    </source>
</reference>
<gene>
    <name evidence="1" type="ORF">ACEZ3G_02880</name>
</gene>
<comment type="caution">
    <text evidence="1">The sequence shown here is derived from an EMBL/GenBank/DDBJ whole genome shotgun (WGS) entry which is preliminary data.</text>
</comment>
<protein>
    <submittedName>
        <fullName evidence="1">TAT-variant-translocated molybdopterin oxidoreductase</fullName>
    </submittedName>
</protein>
<evidence type="ECO:0000313" key="2">
    <source>
        <dbReference type="Proteomes" id="UP001595191"/>
    </source>
</evidence>
<proteinExistence type="predicted"/>
<dbReference type="EMBL" id="JBHFPV010000001">
    <property type="protein sequence ID" value="MFH6602407.1"/>
    <property type="molecule type" value="Genomic_DNA"/>
</dbReference>
<keyword evidence="2" id="KW-1185">Reference proteome</keyword>